<evidence type="ECO:0000313" key="2">
    <source>
        <dbReference type="EMBL" id="GFT61847.1"/>
    </source>
</evidence>
<dbReference type="Gene3D" id="3.40.80.10">
    <property type="entry name" value="Peptidoglycan recognition protein-like"/>
    <property type="match status" value="1"/>
</dbReference>
<dbReference type="AlphaFoldDB" id="A0A8X6TZ75"/>
<dbReference type="GO" id="GO:0008745">
    <property type="term" value="F:N-acetylmuramoyl-L-alanine amidase activity"/>
    <property type="evidence" value="ECO:0007669"/>
    <property type="project" value="InterPro"/>
</dbReference>
<name>A0A8X6TZ75_NEPPI</name>
<keyword evidence="3" id="KW-1185">Reference proteome</keyword>
<dbReference type="PANTHER" id="PTHR11022:SF41">
    <property type="entry name" value="PEPTIDOGLYCAN-RECOGNITION PROTEIN LC-RELATED"/>
    <property type="match status" value="1"/>
</dbReference>
<keyword evidence="1" id="KW-0732">Signal</keyword>
<evidence type="ECO:0000313" key="3">
    <source>
        <dbReference type="Proteomes" id="UP000887013"/>
    </source>
</evidence>
<feature type="chain" id="PRO_5036466944" evidence="1">
    <location>
        <begin position="23"/>
        <end position="107"/>
    </location>
</feature>
<dbReference type="PANTHER" id="PTHR11022">
    <property type="entry name" value="PEPTIDOGLYCAN RECOGNITION PROTEIN"/>
    <property type="match status" value="1"/>
</dbReference>
<reference evidence="2" key="1">
    <citation type="submission" date="2020-08" db="EMBL/GenBank/DDBJ databases">
        <title>Multicomponent nature underlies the extraordinary mechanical properties of spider dragline silk.</title>
        <authorList>
            <person name="Kono N."/>
            <person name="Nakamura H."/>
            <person name="Mori M."/>
            <person name="Yoshida Y."/>
            <person name="Ohtoshi R."/>
            <person name="Malay A.D."/>
            <person name="Moran D.A.P."/>
            <person name="Tomita M."/>
            <person name="Numata K."/>
            <person name="Arakawa K."/>
        </authorList>
    </citation>
    <scope>NUCLEOTIDE SEQUENCE</scope>
</reference>
<dbReference type="OrthoDB" id="10001926at2759"/>
<dbReference type="InterPro" id="IPR015510">
    <property type="entry name" value="PGRP"/>
</dbReference>
<dbReference type="Proteomes" id="UP000887013">
    <property type="component" value="Unassembled WGS sequence"/>
</dbReference>
<comment type="caution">
    <text evidence="2">The sequence shown here is derived from an EMBL/GenBank/DDBJ whole genome shotgun (WGS) entry which is preliminary data.</text>
</comment>
<feature type="signal peptide" evidence="1">
    <location>
        <begin position="1"/>
        <end position="22"/>
    </location>
</feature>
<sequence length="107" mass="12178">MKTSSFISLWIVALCYLKTAYSCYLPYLRKSVGICDSLSKYMVDRSDWRARDPSGTADCFPSPVDLIILHHTASSPCTTQKSCSKSMRKLQDEHMNEKRTAVTLFED</sequence>
<dbReference type="EMBL" id="BMAW01114463">
    <property type="protein sequence ID" value="GFT61847.1"/>
    <property type="molecule type" value="Genomic_DNA"/>
</dbReference>
<evidence type="ECO:0000256" key="1">
    <source>
        <dbReference type="SAM" id="SignalP"/>
    </source>
</evidence>
<proteinExistence type="predicted"/>
<organism evidence="2 3">
    <name type="scientific">Nephila pilipes</name>
    <name type="common">Giant wood spider</name>
    <name type="synonym">Nephila maculata</name>
    <dbReference type="NCBI Taxonomy" id="299642"/>
    <lineage>
        <taxon>Eukaryota</taxon>
        <taxon>Metazoa</taxon>
        <taxon>Ecdysozoa</taxon>
        <taxon>Arthropoda</taxon>
        <taxon>Chelicerata</taxon>
        <taxon>Arachnida</taxon>
        <taxon>Araneae</taxon>
        <taxon>Araneomorphae</taxon>
        <taxon>Entelegynae</taxon>
        <taxon>Araneoidea</taxon>
        <taxon>Nephilidae</taxon>
        <taxon>Nephila</taxon>
    </lineage>
</organism>
<dbReference type="InterPro" id="IPR036505">
    <property type="entry name" value="Amidase/PGRP_sf"/>
</dbReference>
<dbReference type="SUPFAM" id="SSF55846">
    <property type="entry name" value="N-acetylmuramoyl-L-alanine amidase-like"/>
    <property type="match status" value="1"/>
</dbReference>
<accession>A0A8X6TZ75</accession>
<gene>
    <name evidence="2" type="primary">PGRP-LB_1</name>
    <name evidence="2" type="ORF">NPIL_194741</name>
</gene>
<dbReference type="GO" id="GO:0009253">
    <property type="term" value="P:peptidoglycan catabolic process"/>
    <property type="evidence" value="ECO:0007669"/>
    <property type="project" value="InterPro"/>
</dbReference>
<protein>
    <submittedName>
        <fullName evidence="2">Peptidoglycan-recognition protein LB</fullName>
    </submittedName>
</protein>